<keyword evidence="2" id="KW-1185">Reference proteome</keyword>
<evidence type="ECO:0000313" key="1">
    <source>
        <dbReference type="EMBL" id="MDM7854549.1"/>
    </source>
</evidence>
<gene>
    <name evidence="1" type="ORF">QRT04_06360</name>
</gene>
<reference evidence="1 2" key="1">
    <citation type="submission" date="2023-06" db="EMBL/GenBank/DDBJ databases">
        <title>Cellulomonas sp. MW4 Whole genome sequence.</title>
        <authorList>
            <person name="Park S."/>
        </authorList>
    </citation>
    <scope>NUCLEOTIDE SEQUENCE [LARGE SCALE GENOMIC DNA]</scope>
    <source>
        <strain evidence="1 2">MW4</strain>
    </source>
</reference>
<organism evidence="1 2">
    <name type="scientific">Cellulomonas alba</name>
    <dbReference type="NCBI Taxonomy" id="3053467"/>
    <lineage>
        <taxon>Bacteria</taxon>
        <taxon>Bacillati</taxon>
        <taxon>Actinomycetota</taxon>
        <taxon>Actinomycetes</taxon>
        <taxon>Micrococcales</taxon>
        <taxon>Cellulomonadaceae</taxon>
        <taxon>Cellulomonas</taxon>
    </lineage>
</organism>
<proteinExistence type="predicted"/>
<dbReference type="EMBL" id="JAUCGQ010000001">
    <property type="protein sequence ID" value="MDM7854549.1"/>
    <property type="molecule type" value="Genomic_DNA"/>
</dbReference>
<dbReference type="RefSeq" id="WP_289454322.1">
    <property type="nucleotide sequence ID" value="NZ_JAUCGQ010000001.1"/>
</dbReference>
<comment type="caution">
    <text evidence="1">The sequence shown here is derived from an EMBL/GenBank/DDBJ whole genome shotgun (WGS) entry which is preliminary data.</text>
</comment>
<sequence length="142" mass="15233">MDDDARRAGAEVFDRWTALWNREPVSPDELLAPDLTLRYAQAGSEPFDDVRTPAQLVALVDAWHAGRGGTLEFAAEGTPVVDVAPDDGGVTGLVARPYLVTHTPTGGTPTSRSGVDALRVERGRIAEVWSVSSGAQGRVFYR</sequence>
<name>A0ABT7SGA9_9CELL</name>
<accession>A0ABT7SGA9</accession>
<dbReference type="Gene3D" id="3.10.450.50">
    <property type="match status" value="1"/>
</dbReference>
<evidence type="ECO:0000313" key="2">
    <source>
        <dbReference type="Proteomes" id="UP001529338"/>
    </source>
</evidence>
<protein>
    <recommendedName>
        <fullName evidence="3">SnoaL-like domain-containing protein</fullName>
    </recommendedName>
</protein>
<dbReference type="SUPFAM" id="SSF54427">
    <property type="entry name" value="NTF2-like"/>
    <property type="match status" value="1"/>
</dbReference>
<dbReference type="InterPro" id="IPR032710">
    <property type="entry name" value="NTF2-like_dom_sf"/>
</dbReference>
<evidence type="ECO:0008006" key="3">
    <source>
        <dbReference type="Google" id="ProtNLM"/>
    </source>
</evidence>
<dbReference type="Proteomes" id="UP001529338">
    <property type="component" value="Unassembled WGS sequence"/>
</dbReference>